<dbReference type="Gene3D" id="1.10.10.10">
    <property type="entry name" value="Winged helix-like DNA-binding domain superfamily/Winged helix DNA-binding domain"/>
    <property type="match status" value="1"/>
</dbReference>
<dbReference type="SUPFAM" id="SSF46785">
    <property type="entry name" value="Winged helix' DNA-binding domain"/>
    <property type="match status" value="1"/>
</dbReference>
<dbReference type="InterPro" id="IPR006199">
    <property type="entry name" value="LexA_DNA-bd_dom"/>
</dbReference>
<evidence type="ECO:0000259" key="1">
    <source>
        <dbReference type="Pfam" id="PF01726"/>
    </source>
</evidence>
<feature type="domain" description="LexA repressor DNA-binding" evidence="1">
    <location>
        <begin position="2"/>
        <end position="62"/>
    </location>
</feature>
<gene>
    <name evidence="2" type="ORF">GOQ27_07130</name>
</gene>
<dbReference type="EMBL" id="WSFT01000029">
    <property type="protein sequence ID" value="MBS4538230.1"/>
    <property type="molecule type" value="Genomic_DNA"/>
</dbReference>
<reference evidence="2" key="1">
    <citation type="submission" date="2019-12" db="EMBL/GenBank/DDBJ databases">
        <title>Clostridiaceae gen. nov. sp. nov., isolated from sediment in Xinjiang, China.</title>
        <authorList>
            <person name="Zhang R."/>
        </authorList>
    </citation>
    <scope>NUCLEOTIDE SEQUENCE</scope>
    <source>
        <strain evidence="2">D2Q-11</strain>
    </source>
</reference>
<accession>A0A942UUG9</accession>
<name>A0A942UUG9_9FIRM</name>
<dbReference type="RefSeq" id="WP_203366157.1">
    <property type="nucleotide sequence ID" value="NZ_WSFT01000029.1"/>
</dbReference>
<evidence type="ECO:0000313" key="2">
    <source>
        <dbReference type="EMBL" id="MBS4538230.1"/>
    </source>
</evidence>
<dbReference type="GO" id="GO:0006508">
    <property type="term" value="P:proteolysis"/>
    <property type="evidence" value="ECO:0007669"/>
    <property type="project" value="InterPro"/>
</dbReference>
<dbReference type="Proteomes" id="UP000724672">
    <property type="component" value="Unassembled WGS sequence"/>
</dbReference>
<dbReference type="InterPro" id="IPR036388">
    <property type="entry name" value="WH-like_DNA-bd_sf"/>
</dbReference>
<comment type="caution">
    <text evidence="2">The sequence shown here is derived from an EMBL/GenBank/DDBJ whole genome shotgun (WGS) entry which is preliminary data.</text>
</comment>
<evidence type="ECO:0000313" key="3">
    <source>
        <dbReference type="Proteomes" id="UP000724672"/>
    </source>
</evidence>
<sequence>MLTKKQLVVLKGIDDLIKENKYSPTVREIGEKVGLKSSSSVHTYIKKLEEKGCLSKVEASGRSLVITERGQMALKLINN</sequence>
<dbReference type="Pfam" id="PF01726">
    <property type="entry name" value="LexA_DNA_bind"/>
    <property type="match status" value="1"/>
</dbReference>
<dbReference type="InterPro" id="IPR036390">
    <property type="entry name" value="WH_DNA-bd_sf"/>
</dbReference>
<dbReference type="GO" id="GO:0004252">
    <property type="term" value="F:serine-type endopeptidase activity"/>
    <property type="evidence" value="ECO:0007669"/>
    <property type="project" value="InterPro"/>
</dbReference>
<keyword evidence="3" id="KW-1185">Reference proteome</keyword>
<protein>
    <submittedName>
        <fullName evidence="2">HTH domain-containing protein</fullName>
    </submittedName>
</protein>
<proteinExistence type="predicted"/>
<organism evidence="2 3">
    <name type="scientific">Anaeromonas frigoriresistens</name>
    <dbReference type="NCBI Taxonomy" id="2683708"/>
    <lineage>
        <taxon>Bacteria</taxon>
        <taxon>Bacillati</taxon>
        <taxon>Bacillota</taxon>
        <taxon>Tissierellia</taxon>
        <taxon>Tissierellales</taxon>
        <taxon>Thermohalobacteraceae</taxon>
        <taxon>Anaeromonas</taxon>
    </lineage>
</organism>
<dbReference type="AlphaFoldDB" id="A0A942UUG9"/>